<dbReference type="FunFam" id="4.10.280.10:FF:000005">
    <property type="entry name" value="Myogenic factor"/>
    <property type="match status" value="1"/>
</dbReference>
<reference evidence="8" key="1">
    <citation type="submission" date="2016-11" db="UniProtKB">
        <authorList>
            <consortium name="WormBaseParasite"/>
        </authorList>
    </citation>
    <scope>IDENTIFICATION</scope>
</reference>
<dbReference type="WBParaSite" id="Csp11.Scaffold630.g17450.t1">
    <property type="protein sequence ID" value="Csp11.Scaffold630.g17450.t1"/>
    <property type="gene ID" value="Csp11.Scaffold630.g17450"/>
</dbReference>
<sequence>MNTETSSAPADTYDAQSLYYTSSPRVNAGDLTTLAAFTAPVPQPLDYANPQYDIYRNQGATYYLPQYGQAASSSFYTDFTNFNVTRPSQDFSIPTPTVDVKPVIIKQEKESSSTQRSPLNEPEEASTTIAAPRRTKLDRRKAATMRERRRLRKVNEAFEVVKQRTCQNASQRLPKVEILRSAIDYINTLERMLQQVGKSTKIMDNNHHLQMTQPITGGPVHDYVTSSHFASGAYMGDGVQAMYDEDDLSDNSDDERDHHHHAKLGNAVDLRRRNSLDGLVRIVDSIRKLATKTTKTTNYTISAHKEVPEDPHLQQPNDEEGKKLEML</sequence>
<dbReference type="Pfam" id="PF00010">
    <property type="entry name" value="HLH"/>
    <property type="match status" value="1"/>
</dbReference>
<proteinExistence type="predicted"/>
<feature type="region of interest" description="Disordered" evidence="5">
    <location>
        <begin position="300"/>
        <end position="327"/>
    </location>
</feature>
<dbReference type="STRING" id="1561998.A0A1I7UMH3"/>
<keyword evidence="7" id="KW-1185">Reference proteome</keyword>
<feature type="compositionally biased region" description="Basic and acidic residues" evidence="5">
    <location>
        <begin position="303"/>
        <end position="312"/>
    </location>
</feature>
<dbReference type="eggNOG" id="KOG3960">
    <property type="taxonomic scope" value="Eukaryota"/>
</dbReference>
<comment type="subcellular location">
    <subcellularLocation>
        <location evidence="1">Nucleus</location>
    </subcellularLocation>
</comment>
<dbReference type="InterPro" id="IPR036638">
    <property type="entry name" value="HLH_DNA-bd_sf"/>
</dbReference>
<dbReference type="GO" id="GO:0007517">
    <property type="term" value="P:muscle organ development"/>
    <property type="evidence" value="ECO:0007669"/>
    <property type="project" value="InterPro"/>
</dbReference>
<evidence type="ECO:0000256" key="5">
    <source>
        <dbReference type="SAM" id="MobiDB-lite"/>
    </source>
</evidence>
<keyword evidence="3" id="KW-0539">Nucleus</keyword>
<dbReference type="GO" id="GO:0000981">
    <property type="term" value="F:DNA-binding transcription factor activity, RNA polymerase II-specific"/>
    <property type="evidence" value="ECO:0007669"/>
    <property type="project" value="TreeGrafter"/>
</dbReference>
<dbReference type="CDD" id="cd19699">
    <property type="entry name" value="bHLH_TS_dMYOD_like"/>
    <property type="match status" value="1"/>
</dbReference>
<feature type="region of interest" description="Disordered" evidence="5">
    <location>
        <begin position="107"/>
        <end position="143"/>
    </location>
</feature>
<dbReference type="GO" id="GO:0046983">
    <property type="term" value="F:protein dimerization activity"/>
    <property type="evidence" value="ECO:0007669"/>
    <property type="project" value="InterPro"/>
</dbReference>
<protein>
    <recommendedName>
        <fullName evidence="4">Myoblast determination protein 1 homolog</fullName>
    </recommendedName>
</protein>
<evidence type="ECO:0000259" key="6">
    <source>
        <dbReference type="PROSITE" id="PS50888"/>
    </source>
</evidence>
<dbReference type="GO" id="GO:0045663">
    <property type="term" value="P:positive regulation of myoblast differentiation"/>
    <property type="evidence" value="ECO:0007669"/>
    <property type="project" value="TreeGrafter"/>
</dbReference>
<evidence type="ECO:0000256" key="1">
    <source>
        <dbReference type="ARBA" id="ARBA00004123"/>
    </source>
</evidence>
<dbReference type="SUPFAM" id="SSF47459">
    <property type="entry name" value="HLH, helix-loop-helix DNA-binding domain"/>
    <property type="match status" value="1"/>
</dbReference>
<evidence type="ECO:0000313" key="7">
    <source>
        <dbReference type="Proteomes" id="UP000095282"/>
    </source>
</evidence>
<organism evidence="7 8">
    <name type="scientific">Caenorhabditis tropicalis</name>
    <dbReference type="NCBI Taxonomy" id="1561998"/>
    <lineage>
        <taxon>Eukaryota</taxon>
        <taxon>Metazoa</taxon>
        <taxon>Ecdysozoa</taxon>
        <taxon>Nematoda</taxon>
        <taxon>Chromadorea</taxon>
        <taxon>Rhabditida</taxon>
        <taxon>Rhabditina</taxon>
        <taxon>Rhabditomorpha</taxon>
        <taxon>Rhabditoidea</taxon>
        <taxon>Rhabditidae</taxon>
        <taxon>Peloderinae</taxon>
        <taxon>Caenorhabditis</taxon>
    </lineage>
</organism>
<dbReference type="Proteomes" id="UP000095282">
    <property type="component" value="Unplaced"/>
</dbReference>
<dbReference type="PROSITE" id="PS50888">
    <property type="entry name" value="BHLH"/>
    <property type="match status" value="1"/>
</dbReference>
<dbReference type="GO" id="GO:0000978">
    <property type="term" value="F:RNA polymerase II cis-regulatory region sequence-specific DNA binding"/>
    <property type="evidence" value="ECO:0007669"/>
    <property type="project" value="TreeGrafter"/>
</dbReference>
<dbReference type="PANTHER" id="PTHR11534">
    <property type="entry name" value="MYOGENIC FACTOR"/>
    <property type="match status" value="1"/>
</dbReference>
<evidence type="ECO:0000313" key="8">
    <source>
        <dbReference type="WBParaSite" id="Csp11.Scaffold630.g17450.t1"/>
    </source>
</evidence>
<keyword evidence="2" id="KW-0238">DNA-binding</keyword>
<dbReference type="GO" id="GO:0005634">
    <property type="term" value="C:nucleus"/>
    <property type="evidence" value="ECO:0007669"/>
    <property type="project" value="UniProtKB-SubCell"/>
</dbReference>
<dbReference type="Gene3D" id="4.10.280.10">
    <property type="entry name" value="Helix-loop-helix DNA-binding domain"/>
    <property type="match status" value="1"/>
</dbReference>
<dbReference type="InterPro" id="IPR039704">
    <property type="entry name" value="Myogenic_factor"/>
</dbReference>
<feature type="domain" description="BHLH" evidence="6">
    <location>
        <begin position="138"/>
        <end position="189"/>
    </location>
</feature>
<dbReference type="AlphaFoldDB" id="A0A1I7UMH3"/>
<dbReference type="PANTHER" id="PTHR11534:SF9">
    <property type="entry name" value="MYOGENIC-DETERMINATION PROTEIN"/>
    <property type="match status" value="1"/>
</dbReference>
<evidence type="ECO:0000256" key="3">
    <source>
        <dbReference type="ARBA" id="ARBA00023242"/>
    </source>
</evidence>
<accession>A0A1I7UMH3</accession>
<name>A0A1I7UMH3_9PELO</name>
<dbReference type="SMART" id="SM00353">
    <property type="entry name" value="HLH"/>
    <property type="match status" value="1"/>
</dbReference>
<dbReference type="InterPro" id="IPR011598">
    <property type="entry name" value="bHLH_dom"/>
</dbReference>
<evidence type="ECO:0000256" key="4">
    <source>
        <dbReference type="ARBA" id="ARBA00070761"/>
    </source>
</evidence>
<evidence type="ECO:0000256" key="2">
    <source>
        <dbReference type="ARBA" id="ARBA00023125"/>
    </source>
</evidence>